<name>A0A1S2MAC3_9BACI</name>
<evidence type="ECO:0008006" key="3">
    <source>
        <dbReference type="Google" id="ProtNLM"/>
    </source>
</evidence>
<sequence length="383" mass="45249">MRDKIKKINFFKVFGVTFFEVKEKSFIMLLKFFLASILKKFDHSILKHKEIDFLFVKSQDRKDYNWLYEKIYSQCSYKKYDFSLKRSYGINFFFLKNSVSNLELLYIFVKKSSLSEGLFIYFKAISYLEILNILDNVNYKHLIVFSDVQPVENLMVQYSNLRGINTVTMQHGLYIDYNNFPNINMLNYIDVSSKYLLAWGETTEKLFNKYNPSIKVEICGKPLEKKQKKSNSNIHETIGVVFDIPLFKEFNKKLLLAAYEIAKKRKMKVIVKLHPQDSIENYTFDNTLMNNSNSLEDSSYILAHTTSMIYELLVLGQRVYKLRSGIPANTLNDDLIFSTVEELEDKISNDFNFVSEAKKHIKYIGEESNDRYRKFFEKLIEDS</sequence>
<keyword evidence="2" id="KW-1185">Reference proteome</keyword>
<evidence type="ECO:0000313" key="2">
    <source>
        <dbReference type="Proteomes" id="UP000180057"/>
    </source>
</evidence>
<dbReference type="Proteomes" id="UP000180057">
    <property type="component" value="Unassembled WGS sequence"/>
</dbReference>
<dbReference type="RefSeq" id="WP_071388308.1">
    <property type="nucleotide sequence ID" value="NZ_MLQS01000001.1"/>
</dbReference>
<accession>A0A1S2MAC3</accession>
<gene>
    <name evidence="1" type="ORF">BKP45_03210</name>
</gene>
<organism evidence="1 2">
    <name type="scientific">Anaerobacillus alkalidiazotrophicus</name>
    <dbReference type="NCBI Taxonomy" id="472963"/>
    <lineage>
        <taxon>Bacteria</taxon>
        <taxon>Bacillati</taxon>
        <taxon>Bacillota</taxon>
        <taxon>Bacilli</taxon>
        <taxon>Bacillales</taxon>
        <taxon>Bacillaceae</taxon>
        <taxon>Anaerobacillus</taxon>
    </lineage>
</organism>
<proteinExistence type="predicted"/>
<dbReference type="AlphaFoldDB" id="A0A1S2MAC3"/>
<protein>
    <recommendedName>
        <fullName evidence="3">CDP-glycerol--glycerophosphate glycerophosphotransferase</fullName>
    </recommendedName>
</protein>
<comment type="caution">
    <text evidence="1">The sequence shown here is derived from an EMBL/GenBank/DDBJ whole genome shotgun (WGS) entry which is preliminary data.</text>
</comment>
<evidence type="ECO:0000313" key="1">
    <source>
        <dbReference type="EMBL" id="OIJ21722.1"/>
    </source>
</evidence>
<dbReference type="OrthoDB" id="1492777at2"/>
<reference evidence="1 2" key="1">
    <citation type="submission" date="2016-10" db="EMBL/GenBank/DDBJ databases">
        <title>Draft genome sequences of four alkaliphilic bacteria belonging to the Anaerobacillus genus.</title>
        <authorList>
            <person name="Bassil N.M."/>
            <person name="Lloyd J.R."/>
        </authorList>
    </citation>
    <scope>NUCLEOTIDE SEQUENCE [LARGE SCALE GENOMIC DNA]</scope>
    <source>
        <strain evidence="1 2">DSM 22531</strain>
    </source>
</reference>
<dbReference type="STRING" id="472963.BKP45_03210"/>
<dbReference type="EMBL" id="MLQS01000001">
    <property type="protein sequence ID" value="OIJ21722.1"/>
    <property type="molecule type" value="Genomic_DNA"/>
</dbReference>